<dbReference type="CDD" id="cd13931">
    <property type="entry name" value="PT-CloQ_NphB"/>
    <property type="match status" value="1"/>
</dbReference>
<comment type="similarity">
    <text evidence="1">Belongs to the aromatic prenyltransferase family.</text>
</comment>
<keyword evidence="5" id="KW-1185">Reference proteome</keyword>
<dbReference type="InterPro" id="IPR036239">
    <property type="entry name" value="PrenylTrfase-like_sf"/>
</dbReference>
<dbReference type="SFLD" id="SFLDS00036">
    <property type="entry name" value="Aromatic_Prenyltransferase"/>
    <property type="match status" value="1"/>
</dbReference>
<dbReference type="EMBL" id="BNEB01000006">
    <property type="protein sequence ID" value="GHI66003.1"/>
    <property type="molecule type" value="Genomic_DNA"/>
</dbReference>
<gene>
    <name evidence="4" type="ORF">Saso_76530</name>
</gene>
<organism evidence="4 5">
    <name type="scientific">Streptomyces asoensis</name>
    <dbReference type="NCBI Taxonomy" id="249586"/>
    <lineage>
        <taxon>Bacteria</taxon>
        <taxon>Bacillati</taxon>
        <taxon>Actinomycetota</taxon>
        <taxon>Actinomycetes</taxon>
        <taxon>Kitasatosporales</taxon>
        <taxon>Streptomycetaceae</taxon>
        <taxon>Streptomyces</taxon>
    </lineage>
</organism>
<dbReference type="GeneID" id="91475387"/>
<dbReference type="Pfam" id="PF11468">
    <property type="entry name" value="PTase_Orf2"/>
    <property type="match status" value="1"/>
</dbReference>
<keyword evidence="2" id="KW-0637">Prenyltransferase</keyword>
<reference evidence="5" key="1">
    <citation type="submission" date="2023-07" db="EMBL/GenBank/DDBJ databases">
        <title>Whole genome shotgun sequence of Streptomyces cacaoi subsp. asoensis NBRC 13813.</title>
        <authorList>
            <person name="Komaki H."/>
            <person name="Tamura T."/>
        </authorList>
    </citation>
    <scope>NUCLEOTIDE SEQUENCE [LARGE SCALE GENOMIC DNA]</scope>
    <source>
        <strain evidence="5">NBRC 13813</strain>
    </source>
</reference>
<protein>
    <recommendedName>
        <fullName evidence="6">Prenyltransferase</fullName>
    </recommendedName>
</protein>
<evidence type="ECO:0000256" key="2">
    <source>
        <dbReference type="ARBA" id="ARBA00022602"/>
    </source>
</evidence>
<dbReference type="SFLD" id="SFLDG01163">
    <property type="entry name" value="II"/>
    <property type="match status" value="1"/>
</dbReference>
<evidence type="ECO:0008006" key="6">
    <source>
        <dbReference type="Google" id="ProtNLM"/>
    </source>
</evidence>
<dbReference type="InterPro" id="IPR020965">
    <property type="entry name" value="Prenyltransferase_CloQ"/>
</dbReference>
<dbReference type="RefSeq" id="WP_189927277.1">
    <property type="nucleotide sequence ID" value="NZ_BMSI01000016.1"/>
</dbReference>
<accession>A0ABQ3SCZ1</accession>
<keyword evidence="3" id="KW-0808">Transferase</keyword>
<evidence type="ECO:0000313" key="4">
    <source>
        <dbReference type="EMBL" id="GHI66003.1"/>
    </source>
</evidence>
<evidence type="ECO:0000313" key="5">
    <source>
        <dbReference type="Proteomes" id="UP000649259"/>
    </source>
</evidence>
<evidence type="ECO:0000256" key="1">
    <source>
        <dbReference type="ARBA" id="ARBA00005368"/>
    </source>
</evidence>
<dbReference type="Proteomes" id="UP000649259">
    <property type="component" value="Unassembled WGS sequence"/>
</dbReference>
<sequence length="304" mass="34234">MTTTTQLADLFTGVEQSAALIDVTCSREKVWPVLEAFEDVIPQAIIAFRVATNARHEGEFDCRFTIPRTVDPYERAREHGFVTPTGRPAESLLGDIRSRCPIDSYGIDFGIVGGFRKIWVYFPGGHRQSLAELRDLPSMPPSLAENFAFFADRGLADKVDVVAIDYRSNTVNLYFTNFPDHLRRPAEVLAMHRATGMPDPSEQMLRFCEKSFGFYVTLNWDSPKIERIAFSVKTHDPLALPARLGPKIEHFLDSVAYGGDDPKMVYAAMTSSGEEYYKLQSYYRFQARSRLDLMPSIDHGADAA</sequence>
<dbReference type="InterPro" id="IPR033964">
    <property type="entry name" value="ABBA"/>
</dbReference>
<dbReference type="SUPFAM" id="SSF143492">
    <property type="entry name" value="Prenyltransferase-like"/>
    <property type="match status" value="1"/>
</dbReference>
<evidence type="ECO:0000256" key="3">
    <source>
        <dbReference type="ARBA" id="ARBA00022679"/>
    </source>
</evidence>
<name>A0ABQ3SCZ1_9ACTN</name>
<proteinExistence type="inferred from homology"/>
<comment type="caution">
    <text evidence="4">The sequence shown here is derived from an EMBL/GenBank/DDBJ whole genome shotgun (WGS) entry which is preliminary data.</text>
</comment>